<dbReference type="Proteomes" id="UP000626370">
    <property type="component" value="Unassembled WGS sequence"/>
</dbReference>
<evidence type="ECO:0000313" key="1">
    <source>
        <dbReference type="EMBL" id="GHE83611.1"/>
    </source>
</evidence>
<comment type="caution">
    <text evidence="1">The sequence shown here is derived from an EMBL/GenBank/DDBJ whole genome shotgun (WGS) entry which is preliminary data.</text>
</comment>
<protein>
    <recommendedName>
        <fullName evidence="3">Solute-binding protein family 3/N-terminal domain-containing protein</fullName>
    </recommendedName>
</protein>
<evidence type="ECO:0000313" key="2">
    <source>
        <dbReference type="Proteomes" id="UP000626370"/>
    </source>
</evidence>
<organism evidence="1 2">
    <name type="scientific">Thalassotalea profundi</name>
    <dbReference type="NCBI Taxonomy" id="2036687"/>
    <lineage>
        <taxon>Bacteria</taxon>
        <taxon>Pseudomonadati</taxon>
        <taxon>Pseudomonadota</taxon>
        <taxon>Gammaproteobacteria</taxon>
        <taxon>Alteromonadales</taxon>
        <taxon>Colwelliaceae</taxon>
        <taxon>Thalassotalea</taxon>
    </lineage>
</organism>
<dbReference type="EMBL" id="BNAH01000003">
    <property type="protein sequence ID" value="GHE83611.1"/>
    <property type="molecule type" value="Genomic_DNA"/>
</dbReference>
<sequence>MDKLVVLLLSFVVSFDVLSAESKNIPIQGSSITVATVPNNQLLNWYKNYILKAYTDIGYKVSFVEYSLGKSVVEGNKGKIDALIVRTSEIEDKLVNFRRVPTVVAKGKLVLYCQKNVECSEDVLNERQNLIGIISGTNVTSHYMQDKKASVYQVKTADNVALMLEKKRFDYILTIDEDYFGNYSNLPQEDYNRIIIKEVFGYHYVHKKIAGLIPQLTTSLANAINAVGPPKLASKNQ</sequence>
<gene>
    <name evidence="1" type="ORF">GCM10011501_10230</name>
</gene>
<keyword evidence="2" id="KW-1185">Reference proteome</keyword>
<dbReference type="SUPFAM" id="SSF53850">
    <property type="entry name" value="Periplasmic binding protein-like II"/>
    <property type="match status" value="1"/>
</dbReference>
<proteinExistence type="predicted"/>
<reference evidence="2" key="1">
    <citation type="journal article" date="2019" name="Int. J. Syst. Evol. Microbiol.">
        <title>The Global Catalogue of Microorganisms (GCM) 10K type strain sequencing project: providing services to taxonomists for standard genome sequencing and annotation.</title>
        <authorList>
            <consortium name="The Broad Institute Genomics Platform"/>
            <consortium name="The Broad Institute Genome Sequencing Center for Infectious Disease"/>
            <person name="Wu L."/>
            <person name="Ma J."/>
        </authorList>
    </citation>
    <scope>NUCLEOTIDE SEQUENCE [LARGE SCALE GENOMIC DNA]</scope>
    <source>
        <strain evidence="2">CGMCC 1.15922</strain>
    </source>
</reference>
<evidence type="ECO:0008006" key="3">
    <source>
        <dbReference type="Google" id="ProtNLM"/>
    </source>
</evidence>
<dbReference type="RefSeq" id="WP_189377033.1">
    <property type="nucleotide sequence ID" value="NZ_BNAH01000003.1"/>
</dbReference>
<name>A0ABQ3IGF7_9GAMM</name>
<accession>A0ABQ3IGF7</accession>